<evidence type="ECO:0000313" key="3">
    <source>
        <dbReference type="Proteomes" id="UP001154078"/>
    </source>
</evidence>
<feature type="compositionally biased region" description="Polar residues" evidence="1">
    <location>
        <begin position="12"/>
        <end position="24"/>
    </location>
</feature>
<feature type="region of interest" description="Disordered" evidence="1">
    <location>
        <begin position="527"/>
        <end position="682"/>
    </location>
</feature>
<dbReference type="EMBL" id="OV121134">
    <property type="protein sequence ID" value="CAH0553387.1"/>
    <property type="molecule type" value="Genomic_DNA"/>
</dbReference>
<gene>
    <name evidence="2" type="ORF">MELIAE_LOCUS5393</name>
</gene>
<evidence type="ECO:0000313" key="2">
    <source>
        <dbReference type="EMBL" id="CAH0553387.1"/>
    </source>
</evidence>
<name>A0A9P0FF06_BRAAE</name>
<feature type="compositionally biased region" description="Basic residues" evidence="1">
    <location>
        <begin position="529"/>
        <end position="539"/>
    </location>
</feature>
<feature type="compositionally biased region" description="Basic and acidic residues" evidence="1">
    <location>
        <begin position="542"/>
        <end position="560"/>
    </location>
</feature>
<feature type="compositionally biased region" description="Low complexity" evidence="1">
    <location>
        <begin position="201"/>
        <end position="238"/>
    </location>
</feature>
<evidence type="ECO:0000256" key="1">
    <source>
        <dbReference type="SAM" id="MobiDB-lite"/>
    </source>
</evidence>
<feature type="compositionally biased region" description="Low complexity" evidence="1">
    <location>
        <begin position="574"/>
        <end position="592"/>
    </location>
</feature>
<feature type="region of interest" description="Disordered" evidence="1">
    <location>
        <begin position="1"/>
        <end position="29"/>
    </location>
</feature>
<dbReference type="Proteomes" id="UP001154078">
    <property type="component" value="Chromosome 3"/>
</dbReference>
<dbReference type="OrthoDB" id="2017365at2759"/>
<feature type="compositionally biased region" description="Polar residues" evidence="1">
    <location>
        <begin position="119"/>
        <end position="132"/>
    </location>
</feature>
<keyword evidence="3" id="KW-1185">Reference proteome</keyword>
<feature type="compositionally biased region" description="Basic residues" evidence="1">
    <location>
        <begin position="561"/>
        <end position="571"/>
    </location>
</feature>
<feature type="compositionally biased region" description="Basic and acidic residues" evidence="1">
    <location>
        <begin position="172"/>
        <end position="183"/>
    </location>
</feature>
<accession>A0A9P0FF06</accession>
<dbReference type="AlphaFoldDB" id="A0A9P0FF06"/>
<organism evidence="2 3">
    <name type="scientific">Brassicogethes aeneus</name>
    <name type="common">Rape pollen beetle</name>
    <name type="synonym">Meligethes aeneus</name>
    <dbReference type="NCBI Taxonomy" id="1431903"/>
    <lineage>
        <taxon>Eukaryota</taxon>
        <taxon>Metazoa</taxon>
        <taxon>Ecdysozoa</taxon>
        <taxon>Arthropoda</taxon>
        <taxon>Hexapoda</taxon>
        <taxon>Insecta</taxon>
        <taxon>Pterygota</taxon>
        <taxon>Neoptera</taxon>
        <taxon>Endopterygota</taxon>
        <taxon>Coleoptera</taxon>
        <taxon>Polyphaga</taxon>
        <taxon>Cucujiformia</taxon>
        <taxon>Nitidulidae</taxon>
        <taxon>Meligethinae</taxon>
        <taxon>Brassicogethes</taxon>
    </lineage>
</organism>
<feature type="compositionally biased region" description="Low complexity" evidence="1">
    <location>
        <begin position="316"/>
        <end position="328"/>
    </location>
</feature>
<feature type="compositionally biased region" description="Low complexity" evidence="1">
    <location>
        <begin position="628"/>
        <end position="673"/>
    </location>
</feature>
<feature type="region of interest" description="Disordered" evidence="1">
    <location>
        <begin position="102"/>
        <end position="373"/>
    </location>
</feature>
<protein>
    <submittedName>
        <fullName evidence="2">Uncharacterized protein</fullName>
    </submittedName>
</protein>
<reference evidence="2" key="1">
    <citation type="submission" date="2021-12" db="EMBL/GenBank/DDBJ databases">
        <authorList>
            <person name="King R."/>
        </authorList>
    </citation>
    <scope>NUCLEOTIDE SEQUENCE</scope>
</reference>
<sequence length="682" mass="72836">MNSALKPVLTASGPQNSQIPTQLNKPMHPQGVPTTYGQPTSHMPQNLVNLPHNTNVAHSHPNAVQNHYSLNVPNSQQHYMGSNIPASNHPVAGGQMYNVPKTTPFSGGYQPNLGHPPNVFQQNAMPPVSQSLPPTAQVQQAPVPPQPVAAAQPEPEKPQSNGTSEENFPVKPENHVSLVKDKPPTNVLQPASSEKLAEKVQPTQPAAAAAGQPAAQEPAAKVPAESSAPNPASAADGPSETDSAAAKTASPEKTAQVPAVEAAAADKDDGEEEGSGDSNFSDSSDKDSRPAAGIAEPVTADSEVEKSQEQPPPKQSSPAKPAATTAKTPPRKAKATKADVAASPKTPKADAKSPGKLTATGKLKRQRTRTQPYQSPLPELEIISKISSHTPRTKTQDEKLVVFYKNEFLAVRNSEGTFFVCQAVQNIYKSSSKIKIRWLSQAEDDKTGEIYTPDFYDLTDFDCILTNLNLTRVNKGKYRLPKAEKERTDSILNRSLAVEKGEEVHEESFTEEHPDGLDISLYTEESQLNKKKGKKRKASPSKSEKKPVAVIKKSPEESKVRKVVKKKAKKRTAPDATPKSSTPTATSKPSTSGDASRSNRAKRRSDNVKTSPVVDQKKAKVLAKVARKTAVPASAPAPAKSKAVAKSTKNSKPSVTSTKATKTSAPAKPAVATRKTKRLAKK</sequence>
<proteinExistence type="predicted"/>